<evidence type="ECO:0000256" key="1">
    <source>
        <dbReference type="ARBA" id="ARBA00022490"/>
    </source>
</evidence>
<dbReference type="AlphaFoldDB" id="A0A811KTU0"/>
<comment type="function">
    <text evidence="8">Methylates the 2'-O-ribose of nucleotides at positions 32 and 34 of the tRNA anticodon loop of substrate tRNAs.</text>
</comment>
<keyword evidence="3 8" id="KW-0489">Methyltransferase</keyword>
<dbReference type="InterPro" id="IPR029063">
    <property type="entry name" value="SAM-dependent_MTases_sf"/>
</dbReference>
<dbReference type="InterPro" id="IPR002877">
    <property type="entry name" value="RNA_MeTrfase_FtsJ_dom"/>
</dbReference>
<dbReference type="Proteomes" id="UP000614601">
    <property type="component" value="Unassembled WGS sequence"/>
</dbReference>
<dbReference type="InterPro" id="IPR028590">
    <property type="entry name" value="RNA_methyltr_E_TRM7"/>
</dbReference>
<keyword evidence="11" id="KW-1185">Reference proteome</keyword>
<keyword evidence="4 8" id="KW-0808">Transferase</keyword>
<evidence type="ECO:0000256" key="5">
    <source>
        <dbReference type="ARBA" id="ARBA00022691"/>
    </source>
</evidence>
<dbReference type="GO" id="GO:0005737">
    <property type="term" value="C:cytoplasm"/>
    <property type="evidence" value="ECO:0007669"/>
    <property type="project" value="UniProtKB-SubCell"/>
</dbReference>
<feature type="binding site" evidence="8">
    <location>
        <position position="95"/>
    </location>
    <ligand>
        <name>S-adenosyl-L-methionine</name>
        <dbReference type="ChEBI" id="CHEBI:59789"/>
    </ligand>
</feature>
<evidence type="ECO:0000259" key="9">
    <source>
        <dbReference type="Pfam" id="PF01728"/>
    </source>
</evidence>
<dbReference type="PANTHER" id="PTHR10920">
    <property type="entry name" value="RIBOSOMAL RNA METHYLTRANSFERASE"/>
    <property type="match status" value="1"/>
</dbReference>
<dbReference type="HAMAP" id="MF_01547">
    <property type="entry name" value="RNA_methyltr_E"/>
    <property type="match status" value="1"/>
</dbReference>
<dbReference type="InterPro" id="IPR015507">
    <property type="entry name" value="rRNA-MeTfrase_E"/>
</dbReference>
<comment type="subcellular location">
    <subcellularLocation>
        <location evidence="8">Cytoplasm</location>
    </subcellularLocation>
</comment>
<reference evidence="10" key="1">
    <citation type="submission" date="2020-09" db="EMBL/GenBank/DDBJ databases">
        <authorList>
            <person name="Kikuchi T."/>
        </authorList>
    </citation>
    <scope>NUCLEOTIDE SEQUENCE</scope>
    <source>
        <strain evidence="10">SH1</strain>
    </source>
</reference>
<feature type="domain" description="Ribosomal RNA methyltransferase FtsJ" evidence="9">
    <location>
        <begin position="21"/>
        <end position="203"/>
    </location>
</feature>
<keyword evidence="1 8" id="KW-0963">Cytoplasm</keyword>
<evidence type="ECO:0000256" key="3">
    <source>
        <dbReference type="ARBA" id="ARBA00022603"/>
    </source>
</evidence>
<evidence type="ECO:0000256" key="7">
    <source>
        <dbReference type="ARBA" id="ARBA00048902"/>
    </source>
</evidence>
<evidence type="ECO:0000256" key="2">
    <source>
        <dbReference type="ARBA" id="ARBA00022552"/>
    </source>
</evidence>
<dbReference type="SUPFAM" id="SSF53335">
    <property type="entry name" value="S-adenosyl-L-methionine-dependent methyltransferases"/>
    <property type="match status" value="1"/>
</dbReference>
<dbReference type="InterPro" id="IPR050082">
    <property type="entry name" value="RNA_methyltr_RlmE"/>
</dbReference>
<dbReference type="PANTHER" id="PTHR10920:SF12">
    <property type="entry name" value="TRNA (CYTIDINE(32)_GUANOSINE(34)-2'-O)-METHYLTRANSFERASE-RELATED"/>
    <property type="match status" value="1"/>
</dbReference>
<dbReference type="Proteomes" id="UP000783686">
    <property type="component" value="Unassembled WGS sequence"/>
</dbReference>
<organism evidence="10 11">
    <name type="scientific">Bursaphelenchus okinawaensis</name>
    <dbReference type="NCBI Taxonomy" id="465554"/>
    <lineage>
        <taxon>Eukaryota</taxon>
        <taxon>Metazoa</taxon>
        <taxon>Ecdysozoa</taxon>
        <taxon>Nematoda</taxon>
        <taxon>Chromadorea</taxon>
        <taxon>Rhabditida</taxon>
        <taxon>Tylenchina</taxon>
        <taxon>Tylenchomorpha</taxon>
        <taxon>Aphelenchoidea</taxon>
        <taxon>Aphelenchoididae</taxon>
        <taxon>Bursaphelenchus</taxon>
    </lineage>
</organism>
<accession>A0A811KTU0</accession>
<keyword evidence="2" id="KW-0698">rRNA processing</keyword>
<sequence length="305" mass="33914">MGLTSKDKRDIYYRLAKSNGWRARSAYKLMQIQEHFGIFKDVTRVVDLCAAPGSWSQVITSELHSKQNGLSDVRIVAVDLQPMAPLPGVIQLKGDITEESTAEAIISHFDGQKADLVVCDGAPDVTGLHAFDEFLQGQLVFAAFNISTFVLKEGGTFVSKVFLAGDGVLLKTQMSMFFKYVDFYKPQSSRISSSESFIVCREYQPPTGYTPNLKNILHTDDYEKAKEDLKDVNKTLVPFMCCGDLSGFDSERSFGLDTKRLLDRLKHKLGSVELKQGLKAVAPPTEPAYKEALQKKKTGLLDKPQ</sequence>
<keyword evidence="6 8" id="KW-0819">tRNA processing</keyword>
<evidence type="ECO:0000256" key="6">
    <source>
        <dbReference type="ARBA" id="ARBA00022694"/>
    </source>
</evidence>
<keyword evidence="5 8" id="KW-0949">S-adenosyl-L-methionine</keyword>
<protein>
    <recommendedName>
        <fullName evidence="8">Putative tRNA (cytidine(32)/guanosine(34)-2'-O)-methyltransferase</fullName>
        <ecNumber evidence="8">2.1.1.205</ecNumber>
    </recommendedName>
    <alternativeName>
        <fullName evidence="8">2'-O-ribose RNA methyltransferase TRM7 homolog</fullName>
    </alternativeName>
</protein>
<dbReference type="EMBL" id="CAJFDH010000004">
    <property type="protein sequence ID" value="CAD5218433.1"/>
    <property type="molecule type" value="Genomic_DNA"/>
</dbReference>
<dbReference type="GO" id="GO:0002181">
    <property type="term" value="P:cytoplasmic translation"/>
    <property type="evidence" value="ECO:0007669"/>
    <property type="project" value="UniProtKB-UniRule"/>
</dbReference>
<feature type="binding site" evidence="8">
    <location>
        <position position="53"/>
    </location>
    <ligand>
        <name>S-adenosyl-L-methionine</name>
        <dbReference type="ChEBI" id="CHEBI:59789"/>
    </ligand>
</feature>
<evidence type="ECO:0000313" key="11">
    <source>
        <dbReference type="Proteomes" id="UP000614601"/>
    </source>
</evidence>
<dbReference type="HAMAP" id="MF_03162">
    <property type="entry name" value="RNA_methyltr_E_TRM7"/>
    <property type="match status" value="1"/>
</dbReference>
<dbReference type="Pfam" id="PF01728">
    <property type="entry name" value="FtsJ"/>
    <property type="match status" value="1"/>
</dbReference>
<comment type="caution">
    <text evidence="10">The sequence shown here is derived from an EMBL/GenBank/DDBJ whole genome shotgun (WGS) entry which is preliminary data.</text>
</comment>
<feature type="active site" description="Proton acceptor" evidence="8">
    <location>
        <position position="160"/>
    </location>
</feature>
<dbReference type="GO" id="GO:0006364">
    <property type="term" value="P:rRNA processing"/>
    <property type="evidence" value="ECO:0007669"/>
    <property type="project" value="UniProtKB-KW"/>
</dbReference>
<dbReference type="OrthoDB" id="289250at2759"/>
<dbReference type="GO" id="GO:0002128">
    <property type="term" value="P:tRNA nucleoside ribose methylation"/>
    <property type="evidence" value="ECO:0007669"/>
    <property type="project" value="UniProtKB-UniRule"/>
</dbReference>
<proteinExistence type="inferred from homology"/>
<dbReference type="EMBL" id="CAJFCW020000004">
    <property type="protein sequence ID" value="CAG9110467.1"/>
    <property type="molecule type" value="Genomic_DNA"/>
</dbReference>
<comment type="catalytic activity">
    <reaction evidence="7 8">
        <text>cytidine(32)/guanosine(34) in tRNA + 2 S-adenosyl-L-methionine = 2'-O-methylcytidine(32)/2'-O-methylguanosine(34) in tRNA + 2 S-adenosyl-L-homocysteine + 2 H(+)</text>
        <dbReference type="Rhea" id="RHEA:42396"/>
        <dbReference type="Rhea" id="RHEA-COMP:10246"/>
        <dbReference type="Rhea" id="RHEA-COMP:10247"/>
        <dbReference type="ChEBI" id="CHEBI:15378"/>
        <dbReference type="ChEBI" id="CHEBI:57856"/>
        <dbReference type="ChEBI" id="CHEBI:59789"/>
        <dbReference type="ChEBI" id="CHEBI:74269"/>
        <dbReference type="ChEBI" id="CHEBI:74445"/>
        <dbReference type="ChEBI" id="CHEBI:74495"/>
        <dbReference type="ChEBI" id="CHEBI:82748"/>
        <dbReference type="EC" id="2.1.1.205"/>
    </reaction>
</comment>
<feature type="binding site" evidence="8">
    <location>
        <position position="79"/>
    </location>
    <ligand>
        <name>S-adenosyl-L-methionine</name>
        <dbReference type="ChEBI" id="CHEBI:59789"/>
    </ligand>
</feature>
<name>A0A811KTU0_9BILA</name>
<dbReference type="FunFam" id="3.40.50.150:FF:000220">
    <property type="entry name" value="CAMK protein kinase"/>
    <property type="match status" value="1"/>
</dbReference>
<comment type="similarity">
    <text evidence="8">Belongs to the class I-like SAM-binding methyltransferase superfamily. RNA methyltransferase RlmE family. TRM7 subfamily.</text>
</comment>
<feature type="binding site" evidence="8">
    <location>
        <position position="55"/>
    </location>
    <ligand>
        <name>S-adenosyl-L-methionine</name>
        <dbReference type="ChEBI" id="CHEBI:59789"/>
    </ligand>
</feature>
<dbReference type="GO" id="GO:0106340">
    <property type="term" value="F:tRNA (guanosine(34)-2'-O)-methyltransferase activity"/>
    <property type="evidence" value="ECO:0007669"/>
    <property type="project" value="UniProtKB-ARBA"/>
</dbReference>
<evidence type="ECO:0000313" key="10">
    <source>
        <dbReference type="EMBL" id="CAD5218433.1"/>
    </source>
</evidence>
<gene>
    <name evidence="10" type="ORF">BOKJ2_LOCUS7643</name>
</gene>
<evidence type="ECO:0000256" key="8">
    <source>
        <dbReference type="HAMAP-Rule" id="MF_03162"/>
    </source>
</evidence>
<evidence type="ECO:0000256" key="4">
    <source>
        <dbReference type="ARBA" id="ARBA00022679"/>
    </source>
</evidence>
<dbReference type="Gene3D" id="3.40.50.150">
    <property type="entry name" value="Vaccinia Virus protein VP39"/>
    <property type="match status" value="1"/>
</dbReference>
<dbReference type="EC" id="2.1.1.205" evidence="8"/>
<feature type="binding site" evidence="8">
    <location>
        <position position="120"/>
    </location>
    <ligand>
        <name>S-adenosyl-L-methionine</name>
        <dbReference type="ChEBI" id="CHEBI:59789"/>
    </ligand>
</feature>